<proteinExistence type="predicted"/>
<dbReference type="SUPFAM" id="SSF160387">
    <property type="entry name" value="NosL/MerB-like"/>
    <property type="match status" value="1"/>
</dbReference>
<dbReference type="InterPro" id="IPR008719">
    <property type="entry name" value="N2O_reductase_NosL"/>
</dbReference>
<gene>
    <name evidence="1" type="ORF">NKG59_02760</name>
</gene>
<dbReference type="EMBL" id="JAMYWC010000001">
    <property type="protein sequence ID" value="MCP1171259.1"/>
    <property type="molecule type" value="Genomic_DNA"/>
</dbReference>
<dbReference type="PANTHER" id="PTHR41247">
    <property type="entry name" value="HTH-TYPE TRANSCRIPTIONAL REPRESSOR YCNK"/>
    <property type="match status" value="1"/>
</dbReference>
<sequence>MTTRRPLLALAVLLGALGSLWWFVGRAALRAEPKLPDEICFVASAVPYDPRSGLQPHAPRPVPVNARCPVCGAFPSRVPEWAAQLIFANGDAYFFDSPLTLFIYLRNLQRYAPGRQAAEVAASYVHATGDGGWLPALQAVYVSGSTALGPMRRGNLPAFRNLADAQRFIARNGGVVVHPADITADRLQDVEPHRMARAADPI</sequence>
<keyword evidence="2" id="KW-1185">Reference proteome</keyword>
<evidence type="ECO:0000313" key="1">
    <source>
        <dbReference type="EMBL" id="MCP1171259.1"/>
    </source>
</evidence>
<dbReference type="Gene3D" id="3.30.70.2050">
    <property type="match status" value="1"/>
</dbReference>
<dbReference type="AlphaFoldDB" id="A0AA41WS33"/>
<comment type="caution">
    <text evidence="1">The sequence shown here is derived from an EMBL/GenBank/DDBJ whole genome shotgun (WGS) entry which is preliminary data.</text>
</comment>
<evidence type="ECO:0000313" key="2">
    <source>
        <dbReference type="Proteomes" id="UP001162793"/>
    </source>
</evidence>
<dbReference type="PANTHER" id="PTHR41247:SF1">
    <property type="entry name" value="HTH-TYPE TRANSCRIPTIONAL REPRESSOR YCNK"/>
    <property type="match status" value="1"/>
</dbReference>
<protein>
    <submittedName>
        <fullName evidence="1">Nitrous oxide reductase accessory protein NosL</fullName>
    </submittedName>
</protein>
<dbReference type="RefSeq" id="WP_253535036.1">
    <property type="nucleotide sequence ID" value="NZ_JAMYWC010000001.1"/>
</dbReference>
<dbReference type="Pfam" id="PF05573">
    <property type="entry name" value="NosL"/>
    <property type="match status" value="1"/>
</dbReference>
<organism evidence="1 2">
    <name type="scientific">Ralstonia chuxiongensis</name>
    <dbReference type="NCBI Taxonomy" id="2957504"/>
    <lineage>
        <taxon>Bacteria</taxon>
        <taxon>Pseudomonadati</taxon>
        <taxon>Pseudomonadota</taxon>
        <taxon>Betaproteobacteria</taxon>
        <taxon>Burkholderiales</taxon>
        <taxon>Burkholderiaceae</taxon>
        <taxon>Ralstonia</taxon>
    </lineage>
</organism>
<reference evidence="2" key="1">
    <citation type="journal article" date="2023" name="Front. Microbiol.">
        <title>Ralstonia chuxiongensis sp. nov., Ralstonia mojiangensis sp. nov., and Ralstonia soli sp. nov., isolated from tobacco fields, are three novel species in the family Burkholderiaceae.</title>
        <authorList>
            <person name="Lu C.H."/>
            <person name="Zhang Y.Y."/>
            <person name="Jiang N."/>
            <person name="Chen W."/>
            <person name="Shao X."/>
            <person name="Zhao Z.M."/>
            <person name="Lu W.L."/>
            <person name="Hu X."/>
            <person name="Xi Y.X."/>
            <person name="Zou S.Y."/>
            <person name="Wei Q.J."/>
            <person name="Lin Z.L."/>
            <person name="Gong L."/>
            <person name="Gai X.T."/>
            <person name="Zhang L.Q."/>
            <person name="Li J.Y."/>
            <person name="Jin Y."/>
            <person name="Xia Z.Y."/>
        </authorList>
    </citation>
    <scope>NUCLEOTIDE SEQUENCE [LARGE SCALE GENOMIC DNA]</scope>
    <source>
        <strain evidence="2">21YRMH01-3</strain>
    </source>
</reference>
<accession>A0AA41WS33</accession>
<dbReference type="Proteomes" id="UP001162793">
    <property type="component" value="Unassembled WGS sequence"/>
</dbReference>
<name>A0AA41WS33_9RALS</name>